<evidence type="ECO:0000313" key="2">
    <source>
        <dbReference type="Proteomes" id="UP001319921"/>
    </source>
</evidence>
<dbReference type="AlphaFoldDB" id="A0AAQ4CSX2"/>
<dbReference type="EMBL" id="AP025226">
    <property type="protein sequence ID" value="BDB98903.1"/>
    <property type="molecule type" value="Genomic_DNA"/>
</dbReference>
<evidence type="ECO:0000313" key="1">
    <source>
        <dbReference type="EMBL" id="BDB98903.1"/>
    </source>
</evidence>
<organism evidence="1 2">
    <name type="scientific">Saccharolobus caldissimus</name>
    <dbReference type="NCBI Taxonomy" id="1702097"/>
    <lineage>
        <taxon>Archaea</taxon>
        <taxon>Thermoproteota</taxon>
        <taxon>Thermoprotei</taxon>
        <taxon>Sulfolobales</taxon>
        <taxon>Sulfolobaceae</taxon>
        <taxon>Saccharolobus</taxon>
    </lineage>
</organism>
<protein>
    <submittedName>
        <fullName evidence="1">Uncharacterized protein</fullName>
    </submittedName>
</protein>
<proteinExistence type="predicted"/>
<keyword evidence="2" id="KW-1185">Reference proteome</keyword>
<accession>A0AAQ4CSX2</accession>
<dbReference type="Proteomes" id="UP001319921">
    <property type="component" value="Chromosome"/>
</dbReference>
<dbReference type="KEGG" id="scas:SACC_19200"/>
<gene>
    <name evidence="1" type="ORF">SACC_19200</name>
</gene>
<reference evidence="1 2" key="1">
    <citation type="journal article" date="2022" name="Microbiol. Resour. Announc.">
        <title>Complete Genome Sequence of the Hyperthermophilic and Acidophilic Archaeon Saccharolobus caldissimus Strain HS-3T.</title>
        <authorList>
            <person name="Sakai H.D."/>
            <person name="Kurosawa N."/>
        </authorList>
    </citation>
    <scope>NUCLEOTIDE SEQUENCE [LARGE SCALE GENOMIC DNA]</scope>
    <source>
        <strain evidence="1 2">JCM32116</strain>
    </source>
</reference>
<sequence>MIGRTLSTEIENRNIIDVFTNYEEEEKLKVGEALAHILAAASIVIDLEGESDEVKNTLRKYVDLWISKVSPIDYSPGMAEVIGIRIKKKITDIFDELSEEELGETLDFVIDIKKKLDKKFIEINVIDLEVRVERILRALGIDISELKQFFTFSDIEKRANRLISLLTVAIGIASVWDEKWIVESQ</sequence>
<name>A0AAQ4CSX2_9CREN</name>